<dbReference type="EMBL" id="JAJBZT010000001">
    <property type="protein sequence ID" value="MCB6182045.1"/>
    <property type="molecule type" value="Genomic_DNA"/>
</dbReference>
<reference evidence="2" key="1">
    <citation type="submission" date="2021-10" db="EMBL/GenBank/DDBJ databases">
        <title>The complete genome sequence of Leeia sp. TBRC 13508.</title>
        <authorList>
            <person name="Charoenyingcharoen P."/>
            <person name="Yukphan P."/>
        </authorList>
    </citation>
    <scope>NUCLEOTIDE SEQUENCE</scope>
    <source>
        <strain evidence="2">TBRC 13508</strain>
    </source>
</reference>
<keyword evidence="1" id="KW-0732">Signal</keyword>
<organism evidence="2 3">
    <name type="scientific">Leeia speluncae</name>
    <dbReference type="NCBI Taxonomy" id="2884804"/>
    <lineage>
        <taxon>Bacteria</taxon>
        <taxon>Pseudomonadati</taxon>
        <taxon>Pseudomonadota</taxon>
        <taxon>Betaproteobacteria</taxon>
        <taxon>Neisseriales</taxon>
        <taxon>Leeiaceae</taxon>
        <taxon>Leeia</taxon>
    </lineage>
</organism>
<gene>
    <name evidence="2" type="ORF">LIN78_00550</name>
</gene>
<dbReference type="RefSeq" id="WP_227177432.1">
    <property type="nucleotide sequence ID" value="NZ_JAJBZT010000001.1"/>
</dbReference>
<feature type="chain" id="PRO_5045640294" evidence="1">
    <location>
        <begin position="25"/>
        <end position="109"/>
    </location>
</feature>
<name>A0ABS8D1I5_9NEIS</name>
<proteinExistence type="predicted"/>
<evidence type="ECO:0000256" key="1">
    <source>
        <dbReference type="SAM" id="SignalP"/>
    </source>
</evidence>
<feature type="signal peptide" evidence="1">
    <location>
        <begin position="1"/>
        <end position="24"/>
    </location>
</feature>
<evidence type="ECO:0000313" key="3">
    <source>
        <dbReference type="Proteomes" id="UP001165395"/>
    </source>
</evidence>
<keyword evidence="3" id="KW-1185">Reference proteome</keyword>
<evidence type="ECO:0000313" key="2">
    <source>
        <dbReference type="EMBL" id="MCB6182045.1"/>
    </source>
</evidence>
<protein>
    <submittedName>
        <fullName evidence="2">Uncharacterized protein</fullName>
    </submittedName>
</protein>
<dbReference type="Proteomes" id="UP001165395">
    <property type="component" value="Unassembled WGS sequence"/>
</dbReference>
<comment type="caution">
    <text evidence="2">The sequence shown here is derived from an EMBL/GenBank/DDBJ whole genome shotgun (WGS) entry which is preliminary data.</text>
</comment>
<accession>A0ABS8D1I5</accession>
<sequence length="109" mass="12272">MKIRQLSVIVLGLLTASAMVSVNAADGQWAKKHPRRAEVNAQLKEQNKAIHHEVKTGEMTKVKAKKLHQQNHHIRKEEQAMAKVNGGHITKAQQKVLHHQANKVQKKIS</sequence>